<name>A0A9P0DCP1_9CUCU</name>
<proteinExistence type="inferred from homology"/>
<reference evidence="4" key="1">
    <citation type="submission" date="2022-01" db="EMBL/GenBank/DDBJ databases">
        <authorList>
            <person name="King R."/>
        </authorList>
    </citation>
    <scope>NUCLEOTIDE SEQUENCE</scope>
</reference>
<accession>A0A9P0DCP1</accession>
<dbReference type="InterPro" id="IPR002125">
    <property type="entry name" value="CMP_dCMP_dom"/>
</dbReference>
<dbReference type="InterPro" id="IPR016193">
    <property type="entry name" value="Cytidine_deaminase-like"/>
</dbReference>
<dbReference type="PANTHER" id="PTHR11079:SF156">
    <property type="entry name" value="INACTIVE TRNA-SPECIFIC ADENOSINE DEAMINASE-LIKE PROTEIN 3-RELATED"/>
    <property type="match status" value="1"/>
</dbReference>
<dbReference type="GO" id="GO:0052717">
    <property type="term" value="F:tRNA-specific adenosine-34 deaminase activity"/>
    <property type="evidence" value="ECO:0007669"/>
    <property type="project" value="TreeGrafter"/>
</dbReference>
<dbReference type="CDD" id="cd01285">
    <property type="entry name" value="nucleoside_deaminase"/>
    <property type="match status" value="1"/>
</dbReference>
<organism evidence="4 5">
    <name type="scientific">Psylliodes chrysocephalus</name>
    <dbReference type="NCBI Taxonomy" id="3402493"/>
    <lineage>
        <taxon>Eukaryota</taxon>
        <taxon>Metazoa</taxon>
        <taxon>Ecdysozoa</taxon>
        <taxon>Arthropoda</taxon>
        <taxon>Hexapoda</taxon>
        <taxon>Insecta</taxon>
        <taxon>Pterygota</taxon>
        <taxon>Neoptera</taxon>
        <taxon>Endopterygota</taxon>
        <taxon>Coleoptera</taxon>
        <taxon>Polyphaga</taxon>
        <taxon>Cucujiformia</taxon>
        <taxon>Chrysomeloidea</taxon>
        <taxon>Chrysomelidae</taxon>
        <taxon>Galerucinae</taxon>
        <taxon>Alticini</taxon>
        <taxon>Psylliodes</taxon>
    </lineage>
</organism>
<evidence type="ECO:0000259" key="3">
    <source>
        <dbReference type="PROSITE" id="PS51747"/>
    </source>
</evidence>
<gene>
    <name evidence="4" type="ORF">PSYICH_LOCUS14883</name>
</gene>
<keyword evidence="1" id="KW-0819">tRNA processing</keyword>
<dbReference type="SUPFAM" id="SSF53927">
    <property type="entry name" value="Cytidine deaminase-like"/>
    <property type="match status" value="1"/>
</dbReference>
<dbReference type="GO" id="GO:0005737">
    <property type="term" value="C:cytoplasm"/>
    <property type="evidence" value="ECO:0007669"/>
    <property type="project" value="TreeGrafter"/>
</dbReference>
<dbReference type="GO" id="GO:0005634">
    <property type="term" value="C:nucleus"/>
    <property type="evidence" value="ECO:0007669"/>
    <property type="project" value="TreeGrafter"/>
</dbReference>
<dbReference type="AlphaFoldDB" id="A0A9P0DCP1"/>
<keyword evidence="5" id="KW-1185">Reference proteome</keyword>
<dbReference type="Gene3D" id="3.40.140.10">
    <property type="entry name" value="Cytidine Deaminase, domain 2"/>
    <property type="match status" value="1"/>
</dbReference>
<evidence type="ECO:0000256" key="1">
    <source>
        <dbReference type="ARBA" id="ARBA00022694"/>
    </source>
</evidence>
<dbReference type="OrthoDB" id="3180714at2759"/>
<comment type="similarity">
    <text evidence="2">Belongs to the cytidine and deoxycytidylate deaminase family. ADAT3 subfamily.</text>
</comment>
<dbReference type="PANTHER" id="PTHR11079">
    <property type="entry name" value="CYTOSINE DEAMINASE FAMILY MEMBER"/>
    <property type="match status" value="1"/>
</dbReference>
<dbReference type="GO" id="GO:0008033">
    <property type="term" value="P:tRNA processing"/>
    <property type="evidence" value="ECO:0007669"/>
    <property type="project" value="UniProtKB-KW"/>
</dbReference>
<evidence type="ECO:0000313" key="4">
    <source>
        <dbReference type="EMBL" id="CAH1113967.1"/>
    </source>
</evidence>
<protein>
    <recommendedName>
        <fullName evidence="3">CMP/dCMP-type deaminase domain-containing protein</fullName>
    </recommendedName>
</protein>
<dbReference type="EMBL" id="OV651820">
    <property type="protein sequence ID" value="CAH1113967.1"/>
    <property type="molecule type" value="Genomic_DNA"/>
</dbReference>
<dbReference type="PROSITE" id="PS51747">
    <property type="entry name" value="CYT_DCMP_DEAMINASES_2"/>
    <property type="match status" value="1"/>
</dbReference>
<sequence>MDEAKRIKLDKEHSKTENNTLYPVLPDDLIIDTPLTDVYVDTIVDPKKISKIIKEINSVLPLPQLAHLKRMKSKEIILYPVSLEQYQIINLLKEKTIDTSAFQNNIRIIQVAKIPPMTRKQFEKVNKLWPCNFHPNNYLEKLSTNTLFSHDELRSHSRYMKVAVDVAKFAKDNYYSEEQIGAVVVDPKRKSVVAVGYRQTNKGVLKHAPMIAIDNVAKTQNGGVWNPLLNQDTKIELNLDGIPKDLLEYLQIQHNDIVFGAQRYKEKDELIEPADGPYLCTGYYIYLTIEPCVMCAMGLVHSRLKRVFFGAKSSNGALETLCKLHTVKELNHHFEVFGGLIKHV</sequence>
<feature type="domain" description="CMP/dCMP-type deaminase" evidence="3">
    <location>
        <begin position="154"/>
        <end position="337"/>
    </location>
</feature>
<dbReference type="Proteomes" id="UP001153636">
    <property type="component" value="Chromosome 8"/>
</dbReference>
<evidence type="ECO:0000313" key="5">
    <source>
        <dbReference type="Proteomes" id="UP001153636"/>
    </source>
</evidence>
<evidence type="ECO:0000256" key="2">
    <source>
        <dbReference type="ARBA" id="ARBA00038160"/>
    </source>
</evidence>
<dbReference type="Pfam" id="PF00383">
    <property type="entry name" value="dCMP_cyt_deam_1"/>
    <property type="match status" value="1"/>
</dbReference>